<dbReference type="SUPFAM" id="SSF103473">
    <property type="entry name" value="MFS general substrate transporter"/>
    <property type="match status" value="1"/>
</dbReference>
<evidence type="ECO:0000256" key="5">
    <source>
        <dbReference type="ARBA" id="ARBA00022989"/>
    </source>
</evidence>
<keyword evidence="2" id="KW-0813">Transport</keyword>
<dbReference type="InterPro" id="IPR011701">
    <property type="entry name" value="MFS"/>
</dbReference>
<feature type="transmembrane region" description="Helical" evidence="7">
    <location>
        <begin position="351"/>
        <end position="374"/>
    </location>
</feature>
<feature type="transmembrane region" description="Helical" evidence="7">
    <location>
        <begin position="51"/>
        <end position="76"/>
    </location>
</feature>
<feature type="transmembrane region" description="Helical" evidence="7">
    <location>
        <begin position="83"/>
        <end position="104"/>
    </location>
</feature>
<evidence type="ECO:0000256" key="1">
    <source>
        <dbReference type="ARBA" id="ARBA00004651"/>
    </source>
</evidence>
<evidence type="ECO:0000313" key="9">
    <source>
        <dbReference type="Proteomes" id="UP000622405"/>
    </source>
</evidence>
<feature type="transmembrane region" description="Helical" evidence="7">
    <location>
        <begin position="21"/>
        <end position="45"/>
    </location>
</feature>
<name>A0ABR6YZN3_9FIRM</name>
<organism evidence="8 9">
    <name type="scientific">Acetobacterium malicum</name>
    <dbReference type="NCBI Taxonomy" id="52692"/>
    <lineage>
        <taxon>Bacteria</taxon>
        <taxon>Bacillati</taxon>
        <taxon>Bacillota</taxon>
        <taxon>Clostridia</taxon>
        <taxon>Eubacteriales</taxon>
        <taxon>Eubacteriaceae</taxon>
        <taxon>Acetobacterium</taxon>
    </lineage>
</organism>
<comment type="caution">
    <text evidence="8">The sequence shown here is derived from an EMBL/GenBank/DDBJ whole genome shotgun (WGS) entry which is preliminary data.</text>
</comment>
<feature type="transmembrane region" description="Helical" evidence="7">
    <location>
        <begin position="178"/>
        <end position="196"/>
    </location>
</feature>
<dbReference type="InterPro" id="IPR036259">
    <property type="entry name" value="MFS_trans_sf"/>
</dbReference>
<dbReference type="PANTHER" id="PTHR43266">
    <property type="entry name" value="MACROLIDE-EFFLUX PROTEIN"/>
    <property type="match status" value="1"/>
</dbReference>
<dbReference type="EMBL" id="WJBE01000014">
    <property type="protein sequence ID" value="MBC3900640.1"/>
    <property type="molecule type" value="Genomic_DNA"/>
</dbReference>
<protein>
    <submittedName>
        <fullName evidence="8">MFS transporter</fullName>
    </submittedName>
</protein>
<keyword evidence="6 7" id="KW-0472">Membrane</keyword>
<feature type="transmembrane region" description="Helical" evidence="7">
    <location>
        <begin position="314"/>
        <end position="339"/>
    </location>
</feature>
<dbReference type="CDD" id="cd06173">
    <property type="entry name" value="MFS_MefA_like"/>
    <property type="match status" value="1"/>
</dbReference>
<dbReference type="Gene3D" id="1.20.1250.20">
    <property type="entry name" value="MFS general substrate transporter like domains"/>
    <property type="match status" value="1"/>
</dbReference>
<proteinExistence type="predicted"/>
<keyword evidence="3" id="KW-1003">Cell membrane</keyword>
<feature type="transmembrane region" description="Helical" evidence="7">
    <location>
        <begin position="290"/>
        <end position="308"/>
    </location>
</feature>
<comment type="subcellular location">
    <subcellularLocation>
        <location evidence="1">Cell membrane</location>
        <topology evidence="1">Multi-pass membrane protein</topology>
    </subcellularLocation>
</comment>
<reference evidence="8 9" key="1">
    <citation type="journal article" date="2020" name="mSystems">
        <title>Defining Genomic and Predicted Metabolic Features of the Acetobacterium Genus.</title>
        <authorList>
            <person name="Ross D.E."/>
            <person name="Marshall C.W."/>
            <person name="Gulliver D."/>
            <person name="May H.D."/>
            <person name="Norman R.S."/>
        </authorList>
    </citation>
    <scope>NUCLEOTIDE SEQUENCE [LARGE SCALE GENOMIC DNA]</scope>
    <source>
        <strain evidence="8 9">DSM 4132</strain>
    </source>
</reference>
<dbReference type="Pfam" id="PF07690">
    <property type="entry name" value="MFS_1"/>
    <property type="match status" value="1"/>
</dbReference>
<evidence type="ECO:0000256" key="6">
    <source>
        <dbReference type="ARBA" id="ARBA00023136"/>
    </source>
</evidence>
<evidence type="ECO:0000256" key="3">
    <source>
        <dbReference type="ARBA" id="ARBA00022475"/>
    </source>
</evidence>
<gene>
    <name evidence="8" type="ORF">GH811_13545</name>
</gene>
<dbReference type="PANTHER" id="PTHR43266:SF2">
    <property type="entry name" value="MAJOR FACILITATOR SUPERFAMILY (MFS) PROFILE DOMAIN-CONTAINING PROTEIN"/>
    <property type="match status" value="1"/>
</dbReference>
<dbReference type="RefSeq" id="WP_186894805.1">
    <property type="nucleotide sequence ID" value="NZ_WJBE01000014.1"/>
</dbReference>
<feature type="transmembrane region" description="Helical" evidence="7">
    <location>
        <begin position="110"/>
        <end position="131"/>
    </location>
</feature>
<evidence type="ECO:0000313" key="8">
    <source>
        <dbReference type="EMBL" id="MBC3900640.1"/>
    </source>
</evidence>
<feature type="transmembrane region" description="Helical" evidence="7">
    <location>
        <begin position="405"/>
        <end position="425"/>
    </location>
</feature>
<feature type="transmembrane region" description="Helical" evidence="7">
    <location>
        <begin position="229"/>
        <end position="248"/>
    </location>
</feature>
<sequence>MKQQTIKGAAKQNSAMNKFMILVAGSFISSIGSGLTDFGLAIYILKLTGSVGATGIFAICAFLPAILLAPVGGVLADRYDRRLMMILGELFSGLSLLICLVAVMNPNPPLVVICMGVGLSSVFSALTEPAFKATITDLLSAKDFTRAGGMVQLAGSAKLLISPAIAGLMLQVTTVGTLIMLDILTFFITVLIIAFVRKGLVNQKSAVISSGFLSEISDGITAIRGKKGIMTMIIIMTIATFCLGFVQMLSKPLVLAIASERELGILTTVIAMGMMVGSIGISMVKQPKSYVGMLSIGLFGCGVFFALIGVSQNLVLIAGFGFMMFVFMPAIQIGAEVLIRTNMDNRLQGRAFGLIGLITQMGYILAFIAAGILADRIFEPLMQGNTELALKIGTIIGYGAGRGNALLIIITGIGLAVVGIIVYRLKNIKNLEGKAAADETGTESFERNRIDFTVDFIKENDYS</sequence>
<keyword evidence="4 7" id="KW-0812">Transmembrane</keyword>
<keyword evidence="9" id="KW-1185">Reference proteome</keyword>
<evidence type="ECO:0000256" key="2">
    <source>
        <dbReference type="ARBA" id="ARBA00022448"/>
    </source>
</evidence>
<accession>A0ABR6YZN3</accession>
<evidence type="ECO:0000256" key="4">
    <source>
        <dbReference type="ARBA" id="ARBA00022692"/>
    </source>
</evidence>
<evidence type="ECO:0000256" key="7">
    <source>
        <dbReference type="SAM" id="Phobius"/>
    </source>
</evidence>
<keyword evidence="5 7" id="KW-1133">Transmembrane helix</keyword>
<feature type="transmembrane region" description="Helical" evidence="7">
    <location>
        <begin position="151"/>
        <end position="172"/>
    </location>
</feature>
<dbReference type="Proteomes" id="UP000622405">
    <property type="component" value="Unassembled WGS sequence"/>
</dbReference>
<feature type="transmembrane region" description="Helical" evidence="7">
    <location>
        <begin position="263"/>
        <end position="283"/>
    </location>
</feature>